<dbReference type="InterPro" id="IPR027417">
    <property type="entry name" value="P-loop_NTPase"/>
</dbReference>
<evidence type="ECO:0000313" key="3">
    <source>
        <dbReference type="Proteomes" id="UP000500826"/>
    </source>
</evidence>
<dbReference type="Pfam" id="PF00005">
    <property type="entry name" value="ABC_tran"/>
    <property type="match status" value="1"/>
</dbReference>
<keyword evidence="2" id="KW-0547">Nucleotide-binding</keyword>
<dbReference type="PANTHER" id="PTHR43394:SF1">
    <property type="entry name" value="ATP-BINDING CASSETTE SUB-FAMILY B MEMBER 10, MITOCHONDRIAL"/>
    <property type="match status" value="1"/>
</dbReference>
<dbReference type="Gene3D" id="3.40.50.300">
    <property type="entry name" value="P-loop containing nucleotide triphosphate hydrolases"/>
    <property type="match status" value="1"/>
</dbReference>
<dbReference type="SUPFAM" id="SSF52540">
    <property type="entry name" value="P-loop containing nucleoside triphosphate hydrolases"/>
    <property type="match status" value="1"/>
</dbReference>
<reference evidence="2 3" key="1">
    <citation type="submission" date="2020-05" db="EMBL/GenBank/DDBJ databases">
        <title>Ramlibacter rhizophilus sp. nov., isolated from rhizosphere soil of national flower Mugunghwa from South Korea.</title>
        <authorList>
            <person name="Zheng-Fei Y."/>
            <person name="Huan T."/>
        </authorList>
    </citation>
    <scope>NUCLEOTIDE SEQUENCE [LARGE SCALE GENOMIC DNA]</scope>
    <source>
        <strain evidence="2 3">H242</strain>
    </source>
</reference>
<sequence length="134" mass="14534">MSEVWAAVEEVGMAEAIHAMPMGLQTLSDGARLSGGREQLLLIARALLQRPRLLVLDEATNAIPDAAQARLLARLRTRGITCIPVTHRASALQAMDRVLVLDGGRLAWSGTPAALRTHAELDTLWRGEQQEGHL</sequence>
<feature type="domain" description="ABC transporter" evidence="1">
    <location>
        <begin position="25"/>
        <end position="61"/>
    </location>
</feature>
<dbReference type="EMBL" id="CP053418">
    <property type="protein sequence ID" value="QJW83816.1"/>
    <property type="molecule type" value="Genomic_DNA"/>
</dbReference>
<dbReference type="Proteomes" id="UP000500826">
    <property type="component" value="Chromosome"/>
</dbReference>
<name>A0ABX6P148_9BURK</name>
<gene>
    <name evidence="2" type="ORF">HK414_06770</name>
</gene>
<dbReference type="InterPro" id="IPR003439">
    <property type="entry name" value="ABC_transporter-like_ATP-bd"/>
</dbReference>
<dbReference type="GO" id="GO:0005524">
    <property type="term" value="F:ATP binding"/>
    <property type="evidence" value="ECO:0007669"/>
    <property type="project" value="UniProtKB-KW"/>
</dbReference>
<dbReference type="PANTHER" id="PTHR43394">
    <property type="entry name" value="ATP-DEPENDENT PERMEASE MDL1, MITOCHONDRIAL"/>
    <property type="match status" value="1"/>
</dbReference>
<protein>
    <submittedName>
        <fullName evidence="2">ATP-binding cassette domain-containing protein</fullName>
    </submittedName>
</protein>
<dbReference type="InterPro" id="IPR039421">
    <property type="entry name" value="Type_1_exporter"/>
</dbReference>
<keyword evidence="2" id="KW-0067">ATP-binding</keyword>
<proteinExistence type="predicted"/>
<evidence type="ECO:0000259" key="1">
    <source>
        <dbReference type="Pfam" id="PF00005"/>
    </source>
</evidence>
<keyword evidence="3" id="KW-1185">Reference proteome</keyword>
<evidence type="ECO:0000313" key="2">
    <source>
        <dbReference type="EMBL" id="QJW83816.1"/>
    </source>
</evidence>
<organism evidence="2 3">
    <name type="scientific">Ramlibacter terrae</name>
    <dbReference type="NCBI Taxonomy" id="2732511"/>
    <lineage>
        <taxon>Bacteria</taxon>
        <taxon>Pseudomonadati</taxon>
        <taxon>Pseudomonadota</taxon>
        <taxon>Betaproteobacteria</taxon>
        <taxon>Burkholderiales</taxon>
        <taxon>Comamonadaceae</taxon>
        <taxon>Ramlibacter</taxon>
    </lineage>
</organism>
<accession>A0ABX6P148</accession>